<reference evidence="2" key="1">
    <citation type="submission" date="2016-10" db="EMBL/GenBank/DDBJ databases">
        <authorList>
            <person name="Varghese N."/>
        </authorList>
    </citation>
    <scope>NUCLEOTIDE SEQUENCE [LARGE SCALE GENOMIC DNA]</scope>
    <source>
        <strain evidence="2">DSM 18820</strain>
    </source>
</reference>
<name>A0A1I7KF18_9BACT</name>
<dbReference type="STRING" id="388950.GCA_001611675_02984"/>
<evidence type="ECO:0000313" key="2">
    <source>
        <dbReference type="Proteomes" id="UP000182491"/>
    </source>
</evidence>
<gene>
    <name evidence="1" type="ORF">SAMN04487941_3648</name>
</gene>
<evidence type="ECO:0008006" key="3">
    <source>
        <dbReference type="Google" id="ProtNLM"/>
    </source>
</evidence>
<sequence length="238" mass="26842">MLNGSNTTPLLANTKKKRLQMYRKISTVLLLAFLLSGKAAQSQHKFKIEADFGAALPTNKDLKEIFVLGLSASIGPSVAVVADRFYIKPTAGLKWFYKEIEEVNSVTEHIRTWKAGVELQYVLLRKNEFRVSPLVRLDHNWLSNYYSETHNFNPITNTSTTATSGDLFKGKAFSTTVGLMASMEHVYFKVDHEFFSPSLSVNPDILNEAMEQGFIINPKQSFNFNSLTISLGYAYLLR</sequence>
<dbReference type="InterPro" id="IPR036709">
    <property type="entry name" value="Autotransporte_beta_dom_sf"/>
</dbReference>
<proteinExistence type="predicted"/>
<dbReference type="EMBL" id="FPCA01000005">
    <property type="protein sequence ID" value="SFU95990.1"/>
    <property type="molecule type" value="Genomic_DNA"/>
</dbReference>
<accession>A0A1I7KF18</accession>
<protein>
    <recommendedName>
        <fullName evidence="3">Outer membrane protein beta-barrel domain-containing protein</fullName>
    </recommendedName>
</protein>
<dbReference type="AlphaFoldDB" id="A0A1I7KF18"/>
<dbReference type="Proteomes" id="UP000182491">
    <property type="component" value="Unassembled WGS sequence"/>
</dbReference>
<dbReference type="SUPFAM" id="SSF103515">
    <property type="entry name" value="Autotransporter"/>
    <property type="match status" value="1"/>
</dbReference>
<organism evidence="1 2">
    <name type="scientific">Pontibacter akesuensis</name>
    <dbReference type="NCBI Taxonomy" id="388950"/>
    <lineage>
        <taxon>Bacteria</taxon>
        <taxon>Pseudomonadati</taxon>
        <taxon>Bacteroidota</taxon>
        <taxon>Cytophagia</taxon>
        <taxon>Cytophagales</taxon>
        <taxon>Hymenobacteraceae</taxon>
        <taxon>Pontibacter</taxon>
    </lineage>
</organism>
<evidence type="ECO:0000313" key="1">
    <source>
        <dbReference type="EMBL" id="SFU95990.1"/>
    </source>
</evidence>
<keyword evidence="2" id="KW-1185">Reference proteome</keyword>